<sequence>MNIVWQYLDKRAAAINALKDYSSMKYIIEHTDEDIATLNEEMSSPASPVINGMPSTHDPKAGEKRLIACINEIDVLKERYRQALEYMDWFQPAWDALTEDEQYVLKEFYLDDEQKQIDAVYNICDHFNIERSSAYNKKNRALQHLALLLYGK</sequence>
<gene>
    <name evidence="1" type="ORF">FC14_GL000833</name>
</gene>
<dbReference type="Proteomes" id="UP000051008">
    <property type="component" value="Unassembled WGS sequence"/>
</dbReference>
<name>A0A0R2AFF5_9LACO</name>
<keyword evidence="2" id="KW-1185">Reference proteome</keyword>
<evidence type="ECO:0000313" key="2">
    <source>
        <dbReference type="Proteomes" id="UP000051008"/>
    </source>
</evidence>
<comment type="caution">
    <text evidence="1">The sequence shown here is derived from an EMBL/GenBank/DDBJ whole genome shotgun (WGS) entry which is preliminary data.</text>
</comment>
<dbReference type="EMBL" id="AYYP01000010">
    <property type="protein sequence ID" value="KRM65815.1"/>
    <property type="molecule type" value="Genomic_DNA"/>
</dbReference>
<dbReference type="PATRIC" id="fig|1423718.3.peg.869"/>
<evidence type="ECO:0008006" key="3">
    <source>
        <dbReference type="Google" id="ProtNLM"/>
    </source>
</evidence>
<evidence type="ECO:0000313" key="1">
    <source>
        <dbReference type="EMBL" id="KRM65815.1"/>
    </source>
</evidence>
<protein>
    <recommendedName>
        <fullName evidence="3">Phage-associated protein</fullName>
    </recommendedName>
</protein>
<dbReference type="OrthoDB" id="3252602at2"/>
<proteinExistence type="predicted"/>
<organism evidence="1 2">
    <name type="scientific">Ligilactobacillus agilis DSM 20509</name>
    <dbReference type="NCBI Taxonomy" id="1423718"/>
    <lineage>
        <taxon>Bacteria</taxon>
        <taxon>Bacillati</taxon>
        <taxon>Bacillota</taxon>
        <taxon>Bacilli</taxon>
        <taxon>Lactobacillales</taxon>
        <taxon>Lactobacillaceae</taxon>
        <taxon>Ligilactobacillus</taxon>
    </lineage>
</organism>
<accession>A0A0R2AFF5</accession>
<dbReference type="AlphaFoldDB" id="A0A0R2AFF5"/>
<dbReference type="RefSeq" id="WP_009052901.1">
    <property type="nucleotide sequence ID" value="NZ_AYYP01000010.1"/>
</dbReference>
<reference evidence="1 2" key="1">
    <citation type="journal article" date="2015" name="Genome Announc.">
        <title>Expanding the biotechnology potential of lactobacilli through comparative genomics of 213 strains and associated genera.</title>
        <authorList>
            <person name="Sun Z."/>
            <person name="Harris H.M."/>
            <person name="McCann A."/>
            <person name="Guo C."/>
            <person name="Argimon S."/>
            <person name="Zhang W."/>
            <person name="Yang X."/>
            <person name="Jeffery I.B."/>
            <person name="Cooney J.C."/>
            <person name="Kagawa T.F."/>
            <person name="Liu W."/>
            <person name="Song Y."/>
            <person name="Salvetti E."/>
            <person name="Wrobel A."/>
            <person name="Rasinkangas P."/>
            <person name="Parkhill J."/>
            <person name="Rea M.C."/>
            <person name="O'Sullivan O."/>
            <person name="Ritari J."/>
            <person name="Douillard F.P."/>
            <person name="Paul Ross R."/>
            <person name="Yang R."/>
            <person name="Briner A.E."/>
            <person name="Felis G.E."/>
            <person name="de Vos W.M."/>
            <person name="Barrangou R."/>
            <person name="Klaenhammer T.R."/>
            <person name="Caufield P.W."/>
            <person name="Cui Y."/>
            <person name="Zhang H."/>
            <person name="O'Toole P.W."/>
        </authorList>
    </citation>
    <scope>NUCLEOTIDE SEQUENCE [LARGE SCALE GENOMIC DNA]</scope>
    <source>
        <strain evidence="1 2">DSM 20509</strain>
    </source>
</reference>